<organism evidence="1 2">
    <name type="scientific">Setaria italica</name>
    <name type="common">Foxtail millet</name>
    <name type="synonym">Panicum italicum</name>
    <dbReference type="NCBI Taxonomy" id="4555"/>
    <lineage>
        <taxon>Eukaryota</taxon>
        <taxon>Viridiplantae</taxon>
        <taxon>Streptophyta</taxon>
        <taxon>Embryophyta</taxon>
        <taxon>Tracheophyta</taxon>
        <taxon>Spermatophyta</taxon>
        <taxon>Magnoliopsida</taxon>
        <taxon>Liliopsida</taxon>
        <taxon>Poales</taxon>
        <taxon>Poaceae</taxon>
        <taxon>PACMAD clade</taxon>
        <taxon>Panicoideae</taxon>
        <taxon>Panicodae</taxon>
        <taxon>Paniceae</taxon>
        <taxon>Cenchrinae</taxon>
        <taxon>Setaria</taxon>
    </lineage>
</organism>
<reference evidence="2" key="1">
    <citation type="journal article" date="2012" name="Nat. Biotechnol.">
        <title>Reference genome sequence of the model plant Setaria.</title>
        <authorList>
            <person name="Bennetzen J.L."/>
            <person name="Schmutz J."/>
            <person name="Wang H."/>
            <person name="Percifield R."/>
            <person name="Hawkins J."/>
            <person name="Pontaroli A.C."/>
            <person name="Estep M."/>
            <person name="Feng L."/>
            <person name="Vaughn J.N."/>
            <person name="Grimwood J."/>
            <person name="Jenkins J."/>
            <person name="Barry K."/>
            <person name="Lindquist E."/>
            <person name="Hellsten U."/>
            <person name="Deshpande S."/>
            <person name="Wang X."/>
            <person name="Wu X."/>
            <person name="Mitros T."/>
            <person name="Triplett J."/>
            <person name="Yang X."/>
            <person name="Ye C.Y."/>
            <person name="Mauro-Herrera M."/>
            <person name="Wang L."/>
            <person name="Li P."/>
            <person name="Sharma M."/>
            <person name="Sharma R."/>
            <person name="Ronald P.C."/>
            <person name="Panaud O."/>
            <person name="Kellogg E.A."/>
            <person name="Brutnell T.P."/>
            <person name="Doust A.N."/>
            <person name="Tuskan G.A."/>
            <person name="Rokhsar D."/>
            <person name="Devos K.M."/>
        </authorList>
    </citation>
    <scope>NUCLEOTIDE SEQUENCE [LARGE SCALE GENOMIC DNA]</scope>
    <source>
        <strain evidence="2">cv. Yugu1</strain>
    </source>
</reference>
<accession>A0A0Q3S8A3</accession>
<dbReference type="InParanoid" id="A0A0Q3S8A3"/>
<evidence type="ECO:0000313" key="1">
    <source>
        <dbReference type="EnsemblPlants" id="KQL15708"/>
    </source>
</evidence>
<dbReference type="AlphaFoldDB" id="A0A0Q3S8A3"/>
<reference evidence="1" key="2">
    <citation type="submission" date="2018-08" db="UniProtKB">
        <authorList>
            <consortium name="EnsemblPlants"/>
        </authorList>
    </citation>
    <scope>IDENTIFICATION</scope>
    <source>
        <strain evidence="1">Yugu1</strain>
    </source>
</reference>
<dbReference type="Proteomes" id="UP000004995">
    <property type="component" value="Unassembled WGS sequence"/>
</dbReference>
<protein>
    <submittedName>
        <fullName evidence="1">Uncharacterized protein</fullName>
    </submittedName>
</protein>
<proteinExistence type="predicted"/>
<dbReference type="EMBL" id="AGNK02001768">
    <property type="status" value="NOT_ANNOTATED_CDS"/>
    <property type="molecule type" value="Genomic_DNA"/>
</dbReference>
<evidence type="ECO:0000313" key="2">
    <source>
        <dbReference type="Proteomes" id="UP000004995"/>
    </source>
</evidence>
<dbReference type="EnsemblPlants" id="KQL15708">
    <property type="protein sequence ID" value="KQL15708"/>
    <property type="gene ID" value="SETIT_0213642mg"/>
</dbReference>
<dbReference type="Gramene" id="KQL15708">
    <property type="protein sequence ID" value="KQL15708"/>
    <property type="gene ID" value="SETIT_0213642mg"/>
</dbReference>
<name>A0A0Q3S8A3_SETIT</name>
<sequence>MVKTTTHKALSIVVLLLKVDSLSSLVLKLNLPFALILMRLEVPLVHCTTWALEPPSLPRTRESFAL</sequence>
<keyword evidence="2" id="KW-1185">Reference proteome</keyword>